<dbReference type="OrthoDB" id="1446567at2"/>
<dbReference type="EMBL" id="SNWP01000010">
    <property type="protein sequence ID" value="TDO29363.1"/>
    <property type="molecule type" value="Genomic_DNA"/>
</dbReference>
<comment type="caution">
    <text evidence="2">The sequence shown here is derived from an EMBL/GenBank/DDBJ whole genome shotgun (WGS) entry which is preliminary data.</text>
</comment>
<evidence type="ECO:0000313" key="3">
    <source>
        <dbReference type="Proteomes" id="UP000295741"/>
    </source>
</evidence>
<keyword evidence="1" id="KW-0732">Signal</keyword>
<feature type="signal peptide" evidence="1">
    <location>
        <begin position="1"/>
        <end position="26"/>
    </location>
</feature>
<dbReference type="AlphaFoldDB" id="A0A4R6J2A9"/>
<evidence type="ECO:0000256" key="1">
    <source>
        <dbReference type="SAM" id="SignalP"/>
    </source>
</evidence>
<organism evidence="2 3">
    <name type="scientific">Sediminibacterium goheungense</name>
    <dbReference type="NCBI Taxonomy" id="1086393"/>
    <lineage>
        <taxon>Bacteria</taxon>
        <taxon>Pseudomonadati</taxon>
        <taxon>Bacteroidota</taxon>
        <taxon>Chitinophagia</taxon>
        <taxon>Chitinophagales</taxon>
        <taxon>Chitinophagaceae</taxon>
        <taxon>Sediminibacterium</taxon>
    </lineage>
</organism>
<reference evidence="2 3" key="1">
    <citation type="submission" date="2019-03" db="EMBL/GenBank/DDBJ databases">
        <title>Genomic Encyclopedia of Archaeal and Bacterial Type Strains, Phase II (KMG-II): from individual species to whole genera.</title>
        <authorList>
            <person name="Goeker M."/>
        </authorList>
    </citation>
    <scope>NUCLEOTIDE SEQUENCE [LARGE SCALE GENOMIC DNA]</scope>
    <source>
        <strain evidence="2 3">DSM 28323</strain>
    </source>
</reference>
<proteinExistence type="predicted"/>
<evidence type="ECO:0000313" key="2">
    <source>
        <dbReference type="EMBL" id="TDO29363.1"/>
    </source>
</evidence>
<dbReference type="RefSeq" id="WP_133473966.1">
    <property type="nucleotide sequence ID" value="NZ_SNWP01000010.1"/>
</dbReference>
<keyword evidence="3" id="KW-1185">Reference proteome</keyword>
<gene>
    <name evidence="2" type="ORF">BC659_1452</name>
</gene>
<accession>A0A4R6J2A9</accession>
<name>A0A4R6J2A9_9BACT</name>
<sequence length="146" mass="16642">MKDQNKYWVLLLLALSSFFYNGSLQAQNPQIIKANNNNLNYILNNIRTSFTSETKTISVKLYQVSNKSGSAKQPETDEVTDNFYVAISEFDEQPKQMLFVIKNVYAPKNITLSPQPDQKIKLTFVYKDKGQPKKYTATLSSTGVEE</sequence>
<dbReference type="Proteomes" id="UP000295741">
    <property type="component" value="Unassembled WGS sequence"/>
</dbReference>
<protein>
    <submittedName>
        <fullName evidence="2">Uncharacterized protein</fullName>
    </submittedName>
</protein>
<feature type="chain" id="PRO_5020954418" evidence="1">
    <location>
        <begin position="27"/>
        <end position="146"/>
    </location>
</feature>